<dbReference type="PROSITE" id="PS50181">
    <property type="entry name" value="FBOX"/>
    <property type="match status" value="1"/>
</dbReference>
<protein>
    <submittedName>
        <fullName evidence="2">F-box containing protein</fullName>
    </submittedName>
</protein>
<dbReference type="SUPFAM" id="SSF81383">
    <property type="entry name" value="F-box domain"/>
    <property type="match status" value="1"/>
</dbReference>
<dbReference type="Pfam" id="PF00646">
    <property type="entry name" value="F-box"/>
    <property type="match status" value="1"/>
</dbReference>
<proteinExistence type="predicted"/>
<dbReference type="InterPro" id="IPR036047">
    <property type="entry name" value="F-box-like_dom_sf"/>
</dbReference>
<feature type="domain" description="F-box" evidence="1">
    <location>
        <begin position="1"/>
        <end position="46"/>
    </location>
</feature>
<dbReference type="CDD" id="cd09917">
    <property type="entry name" value="F-box_SF"/>
    <property type="match status" value="1"/>
</dbReference>
<accession>A0AA96ES51</accession>
<dbReference type="EMBL" id="OR343189">
    <property type="protein sequence ID" value="WNL50082.1"/>
    <property type="molecule type" value="Genomic_DNA"/>
</dbReference>
<evidence type="ECO:0000259" key="1">
    <source>
        <dbReference type="PROSITE" id="PS50181"/>
    </source>
</evidence>
<organism evidence="2">
    <name type="scientific">Marseillevirus sp</name>
    <dbReference type="NCBI Taxonomy" id="2809551"/>
    <lineage>
        <taxon>Viruses</taxon>
        <taxon>Varidnaviria</taxon>
        <taxon>Bamfordvirae</taxon>
        <taxon>Nucleocytoviricota</taxon>
        <taxon>Megaviricetes</taxon>
        <taxon>Pimascovirales</taxon>
        <taxon>Pimascovirales incertae sedis</taxon>
        <taxon>Marseilleviridae</taxon>
        <taxon>Marseillevirus</taxon>
    </lineage>
</organism>
<name>A0AA96ES51_9VIRU</name>
<sequence>MEQLPPELVLDILSFLGAKDVISFCSVDKSTRHFAKEHTCALSRKMKCDGEIVAKKLGGLVVPNNEPVEKDRERMKAKFFVNPFGNVDKRLEFEGEYGSSCFWSVRNGLLHGAFECVMQTPYDYFVVERGNYRRGKKHGKFCLYEDYDSGDRTTKTWKRGVLQRKHQVTKNSVKVKEWKTFTERKSRKKYLVTKTEEYFRKSFIQYRCGNVLTCAWEIHTKTTKDEEVVGEYTACWCDGESWWKFGPQTLEKMQRGDVSLFGRCCERHGEQLETAISGNTKFDYDDVFCN</sequence>
<evidence type="ECO:0000313" key="2">
    <source>
        <dbReference type="EMBL" id="WNL50082.1"/>
    </source>
</evidence>
<reference evidence="2" key="1">
    <citation type="submission" date="2023-07" db="EMBL/GenBank/DDBJ databases">
        <authorList>
            <person name="Xia Y."/>
        </authorList>
    </citation>
    <scope>NUCLEOTIDE SEQUENCE</scope>
    <source>
        <strain evidence="2">E</strain>
    </source>
</reference>
<dbReference type="InterPro" id="IPR001810">
    <property type="entry name" value="F-box_dom"/>
</dbReference>
<gene>
    <name evidence="2" type="ORF">MarDSR_043</name>
</gene>